<evidence type="ECO:0000313" key="3">
    <source>
        <dbReference type="EMBL" id="EIE24481.1"/>
    </source>
</evidence>
<feature type="compositionally biased region" description="Polar residues" evidence="1">
    <location>
        <begin position="246"/>
        <end position="271"/>
    </location>
</feature>
<feature type="domain" description="Fungal lipase-type" evidence="2">
    <location>
        <begin position="384"/>
        <end position="529"/>
    </location>
</feature>
<organism evidence="3 4">
    <name type="scientific">Coccomyxa subellipsoidea (strain C-169)</name>
    <name type="common">Green microalga</name>
    <dbReference type="NCBI Taxonomy" id="574566"/>
    <lineage>
        <taxon>Eukaryota</taxon>
        <taxon>Viridiplantae</taxon>
        <taxon>Chlorophyta</taxon>
        <taxon>core chlorophytes</taxon>
        <taxon>Trebouxiophyceae</taxon>
        <taxon>Trebouxiophyceae incertae sedis</taxon>
        <taxon>Coccomyxaceae</taxon>
        <taxon>Coccomyxa</taxon>
        <taxon>Coccomyxa subellipsoidea</taxon>
    </lineage>
</organism>
<dbReference type="PANTHER" id="PTHR45856:SF24">
    <property type="entry name" value="FUNGAL LIPASE-LIKE DOMAIN-CONTAINING PROTEIN"/>
    <property type="match status" value="1"/>
</dbReference>
<feature type="domain" description="Fungal lipase-type" evidence="2">
    <location>
        <begin position="61"/>
        <end position="196"/>
    </location>
</feature>
<dbReference type="PANTHER" id="PTHR45856">
    <property type="entry name" value="ALPHA/BETA-HYDROLASES SUPERFAMILY PROTEIN"/>
    <property type="match status" value="1"/>
</dbReference>
<dbReference type="KEGG" id="csl:COCSUDRAFT_61910"/>
<keyword evidence="4" id="KW-1185">Reference proteome</keyword>
<dbReference type="Pfam" id="PF01764">
    <property type="entry name" value="Lipase_3"/>
    <property type="match status" value="2"/>
</dbReference>
<dbReference type="Gene3D" id="3.40.50.1820">
    <property type="entry name" value="alpha/beta hydrolase"/>
    <property type="match status" value="2"/>
</dbReference>
<dbReference type="AlphaFoldDB" id="I0Z1G2"/>
<dbReference type="InterPro" id="IPR029058">
    <property type="entry name" value="AB_hydrolase_fold"/>
</dbReference>
<evidence type="ECO:0000259" key="2">
    <source>
        <dbReference type="Pfam" id="PF01764"/>
    </source>
</evidence>
<reference evidence="3 4" key="1">
    <citation type="journal article" date="2012" name="Genome Biol.">
        <title>The genome of the polar eukaryotic microalga coccomyxa subellipsoidea reveals traits of cold adaptation.</title>
        <authorList>
            <person name="Blanc G."/>
            <person name="Agarkova I."/>
            <person name="Grimwood J."/>
            <person name="Kuo A."/>
            <person name="Brueggeman A."/>
            <person name="Dunigan D."/>
            <person name="Gurnon J."/>
            <person name="Ladunga I."/>
            <person name="Lindquist E."/>
            <person name="Lucas S."/>
            <person name="Pangilinan J."/>
            <person name="Proschold T."/>
            <person name="Salamov A."/>
            <person name="Schmutz J."/>
            <person name="Weeks D."/>
            <person name="Yamada T."/>
            <person name="Claverie J.M."/>
            <person name="Grigoriev I."/>
            <person name="Van Etten J."/>
            <person name="Lomsadze A."/>
            <person name="Borodovsky M."/>
        </authorList>
    </citation>
    <scope>NUCLEOTIDE SEQUENCE [LARGE SCALE GENOMIC DNA]</scope>
    <source>
        <strain evidence="3 4">C-169</strain>
    </source>
</reference>
<dbReference type="InterPro" id="IPR051218">
    <property type="entry name" value="Sec_MonoDiacylglyc_Lipase"/>
</dbReference>
<gene>
    <name evidence="3" type="ORF">COCSUDRAFT_61910</name>
</gene>
<dbReference type="InterPro" id="IPR002921">
    <property type="entry name" value="Fungal_lipase-type"/>
</dbReference>
<protein>
    <submittedName>
        <fullName evidence="3">Alpha/beta-hydrolase</fullName>
    </submittedName>
</protein>
<dbReference type="SUPFAM" id="SSF53474">
    <property type="entry name" value="alpha/beta-Hydrolases"/>
    <property type="match status" value="2"/>
</dbReference>
<dbReference type="EMBL" id="AGSI01000005">
    <property type="protein sequence ID" value="EIE24481.1"/>
    <property type="molecule type" value="Genomic_DNA"/>
</dbReference>
<dbReference type="GO" id="GO:0006629">
    <property type="term" value="P:lipid metabolic process"/>
    <property type="evidence" value="ECO:0007669"/>
    <property type="project" value="InterPro"/>
</dbReference>
<dbReference type="Proteomes" id="UP000007264">
    <property type="component" value="Unassembled WGS sequence"/>
</dbReference>
<dbReference type="OrthoDB" id="513403at2759"/>
<evidence type="ECO:0000313" key="4">
    <source>
        <dbReference type="Proteomes" id="UP000007264"/>
    </source>
</evidence>
<accession>I0Z1G2</accession>
<evidence type="ECO:0000256" key="1">
    <source>
        <dbReference type="SAM" id="MobiDB-lite"/>
    </source>
</evidence>
<comment type="caution">
    <text evidence="3">The sequence shown here is derived from an EMBL/GenBank/DDBJ whole genome shotgun (WGS) entry which is preliminary data.</text>
</comment>
<dbReference type="GO" id="GO:0016787">
    <property type="term" value="F:hydrolase activity"/>
    <property type="evidence" value="ECO:0007669"/>
    <property type="project" value="UniProtKB-KW"/>
</dbReference>
<name>I0Z1G2_COCSC</name>
<sequence length="592" mass="63043">MGIVMDAGPYFYKSIQAASFTVAADQDSLNGVPVDKSVQVPMAGGSSLLAAWSRNASALILAFSGTNQTLENVTASNPLQSMSFLGAAFGDNGTIDAQTSDPFKEALAPDSLSSVISNVSSGTWPARIVATGYAQGGGLAKLAAVWAGAAYPGTQIRCIVFGAPRVGDARFLWAYQQLVDLRYEWAVKSDPLPDTPEGSPQSDALYYLGEGTLAGNASLQPPASLTFYMAALEANARNITSQGSLADDNAQNTVSPGNSTQPGTPVVTQSPSPAPTGFFGRVKQTFENVVSGVEEILPVATQEIARSSTDNTEVKEFPFTNLSDSDPNACPVELCKTRQPSVWSCNVYKNGPDTIAPGSVTINEPEKSTDLAVAWLPQNSTAVYAWRGSVDRKDWLANFHLMLENDPLSPVLDQLFPGATAHSGFVGQFRAVTDQATNDTYNIKTVLLKQSKGRPPTKVICTGHSLGAALASLCGVWASLQWLDADVRVVTFGSPAVGNQEFANAFKLAVGREYRLVDRLDVVPALPPFDGYVHLDYSQWILDNGTIVAETRPHYNTRDLNWDDHACAAYSNATYNVTHVSAPQTVTGTAPI</sequence>
<feature type="region of interest" description="Disordered" evidence="1">
    <location>
        <begin position="246"/>
        <end position="273"/>
    </location>
</feature>
<dbReference type="RefSeq" id="XP_005649025.1">
    <property type="nucleotide sequence ID" value="XM_005648968.1"/>
</dbReference>
<dbReference type="GeneID" id="17042959"/>
<dbReference type="CDD" id="cd00519">
    <property type="entry name" value="Lipase_3"/>
    <property type="match status" value="1"/>
</dbReference>
<proteinExistence type="predicted"/>
<dbReference type="eggNOG" id="KOG4569">
    <property type="taxonomic scope" value="Eukaryota"/>
</dbReference>